<accession>A0AAV4NW87</accession>
<sequence>MSTYLSLGSACPKDAAVFSFIVACRTEALLDLLSPPLPNVHDAQQMDRCSTYFDEDIVEIILFISPMLGGPRNK</sequence>
<dbReference type="Proteomes" id="UP001054945">
    <property type="component" value="Unassembled WGS sequence"/>
</dbReference>
<evidence type="ECO:0000313" key="2">
    <source>
        <dbReference type="Proteomes" id="UP001054945"/>
    </source>
</evidence>
<comment type="caution">
    <text evidence="1">The sequence shown here is derived from an EMBL/GenBank/DDBJ whole genome shotgun (WGS) entry which is preliminary data.</text>
</comment>
<name>A0AAV4NW87_CAEEX</name>
<proteinExistence type="predicted"/>
<keyword evidence="2" id="KW-1185">Reference proteome</keyword>
<gene>
    <name evidence="1" type="ORF">CEXT_594671</name>
</gene>
<dbReference type="AlphaFoldDB" id="A0AAV4NW87"/>
<protein>
    <submittedName>
        <fullName evidence="1">Uncharacterized protein</fullName>
    </submittedName>
</protein>
<organism evidence="1 2">
    <name type="scientific">Caerostris extrusa</name>
    <name type="common">Bark spider</name>
    <name type="synonym">Caerostris bankana</name>
    <dbReference type="NCBI Taxonomy" id="172846"/>
    <lineage>
        <taxon>Eukaryota</taxon>
        <taxon>Metazoa</taxon>
        <taxon>Ecdysozoa</taxon>
        <taxon>Arthropoda</taxon>
        <taxon>Chelicerata</taxon>
        <taxon>Arachnida</taxon>
        <taxon>Araneae</taxon>
        <taxon>Araneomorphae</taxon>
        <taxon>Entelegynae</taxon>
        <taxon>Araneoidea</taxon>
        <taxon>Araneidae</taxon>
        <taxon>Caerostris</taxon>
    </lineage>
</organism>
<dbReference type="EMBL" id="BPLR01021396">
    <property type="protein sequence ID" value="GIX89162.1"/>
    <property type="molecule type" value="Genomic_DNA"/>
</dbReference>
<reference evidence="1 2" key="1">
    <citation type="submission" date="2021-06" db="EMBL/GenBank/DDBJ databases">
        <title>Caerostris extrusa draft genome.</title>
        <authorList>
            <person name="Kono N."/>
            <person name="Arakawa K."/>
        </authorList>
    </citation>
    <scope>NUCLEOTIDE SEQUENCE [LARGE SCALE GENOMIC DNA]</scope>
</reference>
<evidence type="ECO:0000313" key="1">
    <source>
        <dbReference type="EMBL" id="GIX89162.1"/>
    </source>
</evidence>